<proteinExistence type="predicted"/>
<name>A0ABW0HUP9_9BACL</name>
<dbReference type="Proteomes" id="UP001596113">
    <property type="component" value="Unassembled WGS sequence"/>
</dbReference>
<evidence type="ECO:0000313" key="3">
    <source>
        <dbReference type="Proteomes" id="UP001596113"/>
    </source>
</evidence>
<dbReference type="SUPFAM" id="SSF55729">
    <property type="entry name" value="Acyl-CoA N-acyltransferases (Nat)"/>
    <property type="match status" value="1"/>
</dbReference>
<gene>
    <name evidence="2" type="ORF">ACFPOF_15990</name>
</gene>
<dbReference type="PROSITE" id="PS51186">
    <property type="entry name" value="GNAT"/>
    <property type="match status" value="1"/>
</dbReference>
<dbReference type="RefSeq" id="WP_378134326.1">
    <property type="nucleotide sequence ID" value="NZ_JBHSMI010000025.1"/>
</dbReference>
<comment type="caution">
    <text evidence="2">The sequence shown here is derived from an EMBL/GenBank/DDBJ whole genome shotgun (WGS) entry which is preliminary data.</text>
</comment>
<dbReference type="EMBL" id="JBHSMI010000025">
    <property type="protein sequence ID" value="MFC5404243.1"/>
    <property type="molecule type" value="Genomic_DNA"/>
</dbReference>
<keyword evidence="3" id="KW-1185">Reference proteome</keyword>
<sequence>MHRLYYGDDQDDNNITFRIRIISDKGVKIPDPNIHLHVYLEDQHIHIADILIEGNYLNRGYDSIVMDEILKLARQLKIKLISGMLAGVDWGHIDRSPHFYRKFGFNVEFI</sequence>
<organism evidence="2 3">
    <name type="scientific">Cohnella soli</name>
    <dbReference type="NCBI Taxonomy" id="425005"/>
    <lineage>
        <taxon>Bacteria</taxon>
        <taxon>Bacillati</taxon>
        <taxon>Bacillota</taxon>
        <taxon>Bacilli</taxon>
        <taxon>Bacillales</taxon>
        <taxon>Paenibacillaceae</taxon>
        <taxon>Cohnella</taxon>
    </lineage>
</organism>
<reference evidence="3" key="1">
    <citation type="journal article" date="2019" name="Int. J. Syst. Evol. Microbiol.">
        <title>The Global Catalogue of Microorganisms (GCM) 10K type strain sequencing project: providing services to taxonomists for standard genome sequencing and annotation.</title>
        <authorList>
            <consortium name="The Broad Institute Genomics Platform"/>
            <consortium name="The Broad Institute Genome Sequencing Center for Infectious Disease"/>
            <person name="Wu L."/>
            <person name="Ma J."/>
        </authorList>
    </citation>
    <scope>NUCLEOTIDE SEQUENCE [LARGE SCALE GENOMIC DNA]</scope>
    <source>
        <strain evidence="3">CGMCC 1.18575</strain>
    </source>
</reference>
<dbReference type="Gene3D" id="3.40.630.30">
    <property type="match status" value="1"/>
</dbReference>
<evidence type="ECO:0000259" key="1">
    <source>
        <dbReference type="PROSITE" id="PS51186"/>
    </source>
</evidence>
<feature type="domain" description="N-acetyltransferase" evidence="1">
    <location>
        <begin position="1"/>
        <end position="110"/>
    </location>
</feature>
<evidence type="ECO:0000313" key="2">
    <source>
        <dbReference type="EMBL" id="MFC5404243.1"/>
    </source>
</evidence>
<protein>
    <recommendedName>
        <fullName evidence="1">N-acetyltransferase domain-containing protein</fullName>
    </recommendedName>
</protein>
<dbReference type="InterPro" id="IPR016181">
    <property type="entry name" value="Acyl_CoA_acyltransferase"/>
</dbReference>
<accession>A0ABW0HUP9</accession>
<dbReference type="InterPro" id="IPR000182">
    <property type="entry name" value="GNAT_dom"/>
</dbReference>